<keyword evidence="1" id="KW-0560">Oxidoreductase</keyword>
<name>A0A1X7KWI8_9MICO</name>
<proteinExistence type="predicted"/>
<protein>
    <submittedName>
        <fullName evidence="3">Pyridoxamine 5'-phosphate oxidase</fullName>
    </submittedName>
</protein>
<dbReference type="STRING" id="150121.SAMN06296010_2986"/>
<dbReference type="OrthoDB" id="157302at2"/>
<accession>A0A1X7KWI8</accession>
<sequence>MRSPADAQCAWITTSRADGSPHTTPVWFILVDDTFWVASAATNVKVRNIAADERVSLAIDGSAADPHVAQGRALVHRDIAAFRILASLFAQKYDGWNPLDESVDGPRVLLEIPVERWLLGGS</sequence>
<dbReference type="RefSeq" id="WP_085487440.1">
    <property type="nucleotide sequence ID" value="NZ_FXAY01000005.1"/>
</dbReference>
<dbReference type="Proteomes" id="UP000193244">
    <property type="component" value="Unassembled WGS sequence"/>
</dbReference>
<dbReference type="GO" id="GO:0016627">
    <property type="term" value="F:oxidoreductase activity, acting on the CH-CH group of donors"/>
    <property type="evidence" value="ECO:0007669"/>
    <property type="project" value="TreeGrafter"/>
</dbReference>
<dbReference type="PANTHER" id="PTHR35176:SF6">
    <property type="entry name" value="HEME OXYGENASE HI_0854-RELATED"/>
    <property type="match status" value="1"/>
</dbReference>
<feature type="domain" description="Pyridoxamine 5'-phosphate oxidase N-terminal" evidence="2">
    <location>
        <begin position="6"/>
        <end position="117"/>
    </location>
</feature>
<dbReference type="GO" id="GO:0005829">
    <property type="term" value="C:cytosol"/>
    <property type="evidence" value="ECO:0007669"/>
    <property type="project" value="TreeGrafter"/>
</dbReference>
<dbReference type="Pfam" id="PF01243">
    <property type="entry name" value="PNPOx_N"/>
    <property type="match status" value="1"/>
</dbReference>
<dbReference type="InterPro" id="IPR011576">
    <property type="entry name" value="Pyridox_Oxase_N"/>
</dbReference>
<dbReference type="EMBL" id="FXAY01000005">
    <property type="protein sequence ID" value="SMG45368.1"/>
    <property type="molecule type" value="Genomic_DNA"/>
</dbReference>
<organism evidence="3 4">
    <name type="scientific">Agreia pratensis</name>
    <dbReference type="NCBI Taxonomy" id="150121"/>
    <lineage>
        <taxon>Bacteria</taxon>
        <taxon>Bacillati</taxon>
        <taxon>Actinomycetota</taxon>
        <taxon>Actinomycetes</taxon>
        <taxon>Micrococcales</taxon>
        <taxon>Microbacteriaceae</taxon>
        <taxon>Agreia</taxon>
    </lineage>
</organism>
<evidence type="ECO:0000313" key="4">
    <source>
        <dbReference type="Proteomes" id="UP000193244"/>
    </source>
</evidence>
<evidence type="ECO:0000259" key="2">
    <source>
        <dbReference type="Pfam" id="PF01243"/>
    </source>
</evidence>
<dbReference type="SUPFAM" id="SSF50475">
    <property type="entry name" value="FMN-binding split barrel"/>
    <property type="match status" value="1"/>
</dbReference>
<dbReference type="PANTHER" id="PTHR35176">
    <property type="entry name" value="HEME OXYGENASE HI_0854-RELATED"/>
    <property type="match status" value="1"/>
</dbReference>
<keyword evidence="4" id="KW-1185">Reference proteome</keyword>
<dbReference type="InterPro" id="IPR052019">
    <property type="entry name" value="F420H2_bilvrd_red/Heme_oxyg"/>
</dbReference>
<dbReference type="AlphaFoldDB" id="A0A1X7KWI8"/>
<evidence type="ECO:0000256" key="1">
    <source>
        <dbReference type="ARBA" id="ARBA00023002"/>
    </source>
</evidence>
<dbReference type="Gene3D" id="2.30.110.10">
    <property type="entry name" value="Electron Transport, Fmn-binding Protein, Chain A"/>
    <property type="match status" value="1"/>
</dbReference>
<reference evidence="4" key="1">
    <citation type="submission" date="2017-04" db="EMBL/GenBank/DDBJ databases">
        <authorList>
            <person name="Varghese N."/>
            <person name="Submissions S."/>
        </authorList>
    </citation>
    <scope>NUCLEOTIDE SEQUENCE [LARGE SCALE GENOMIC DNA]</scope>
    <source>
        <strain evidence="4">VKM Ac-2510</strain>
    </source>
</reference>
<dbReference type="InterPro" id="IPR012349">
    <property type="entry name" value="Split_barrel_FMN-bd"/>
</dbReference>
<evidence type="ECO:0000313" key="3">
    <source>
        <dbReference type="EMBL" id="SMG45368.1"/>
    </source>
</evidence>
<dbReference type="GO" id="GO:0070967">
    <property type="term" value="F:coenzyme F420 binding"/>
    <property type="evidence" value="ECO:0007669"/>
    <property type="project" value="TreeGrafter"/>
</dbReference>
<gene>
    <name evidence="3" type="ORF">SAMN06296010_2986</name>
</gene>